<sequence>MKRPQIGPLLVAVLLVLWACAMVALVIIGFTRIQPPGTGSAPAHAVRSSPPAPAGTAHGQ</sequence>
<feature type="region of interest" description="Disordered" evidence="1">
    <location>
        <begin position="37"/>
        <end position="60"/>
    </location>
</feature>
<comment type="caution">
    <text evidence="3">The sequence shown here is derived from an EMBL/GenBank/DDBJ whole genome shotgun (WGS) entry which is preliminary data.</text>
</comment>
<evidence type="ECO:0000313" key="3">
    <source>
        <dbReference type="EMBL" id="RNF58253.1"/>
    </source>
</evidence>
<feature type="transmembrane region" description="Helical" evidence="2">
    <location>
        <begin position="6"/>
        <end position="30"/>
    </location>
</feature>
<protein>
    <submittedName>
        <fullName evidence="3">Uncharacterized protein</fullName>
    </submittedName>
</protein>
<reference evidence="3" key="1">
    <citation type="submission" date="2018-10" db="EMBL/GenBank/DDBJ databases">
        <title>Acidithiobacillus sulfuriphilus sp. nov.: an extremely acidophilic sulfur-oxidizing chemolithotroph isolated from a neutral pH environment.</title>
        <authorList>
            <person name="Falagan C."/>
            <person name="Moya-Beltran A."/>
            <person name="Quatrini R."/>
            <person name="Johnson D.B."/>
        </authorList>
    </citation>
    <scope>NUCLEOTIDE SEQUENCE [LARGE SCALE GENOMIC DNA]</scope>
    <source>
        <strain evidence="3">CJ-2</strain>
    </source>
</reference>
<organism evidence="3">
    <name type="scientific">Acidithiobacillus sulfuriphilus</name>
    <dbReference type="NCBI Taxonomy" id="1867749"/>
    <lineage>
        <taxon>Bacteria</taxon>
        <taxon>Pseudomonadati</taxon>
        <taxon>Pseudomonadota</taxon>
        <taxon>Acidithiobacillia</taxon>
        <taxon>Acidithiobacillales</taxon>
        <taxon>Acidithiobacillaceae</taxon>
        <taxon>Acidithiobacillus</taxon>
    </lineage>
</organism>
<keyword evidence="2" id="KW-0472">Membrane</keyword>
<gene>
    <name evidence="3" type="ORF">EC580_12975</name>
</gene>
<keyword evidence="2" id="KW-1133">Transmembrane helix</keyword>
<dbReference type="AlphaFoldDB" id="A0A3M8QPP7"/>
<evidence type="ECO:0000256" key="2">
    <source>
        <dbReference type="SAM" id="Phobius"/>
    </source>
</evidence>
<evidence type="ECO:0000256" key="1">
    <source>
        <dbReference type="SAM" id="MobiDB-lite"/>
    </source>
</evidence>
<dbReference type="EMBL" id="RIZI01000191">
    <property type="protein sequence ID" value="RNF58253.1"/>
    <property type="molecule type" value="Genomic_DNA"/>
</dbReference>
<name>A0A3M8QPP7_9PROT</name>
<dbReference type="RefSeq" id="WP_123105719.1">
    <property type="nucleotide sequence ID" value="NZ_CP127527.1"/>
</dbReference>
<accession>A0A3M8QPP7</accession>
<proteinExistence type="predicted"/>
<keyword evidence="2" id="KW-0812">Transmembrane</keyword>